<evidence type="ECO:0000256" key="5">
    <source>
        <dbReference type="ARBA" id="ARBA00022530"/>
    </source>
</evidence>
<evidence type="ECO:0000313" key="13">
    <source>
        <dbReference type="Proteomes" id="UP001249851"/>
    </source>
</evidence>
<dbReference type="GO" id="GO:0005125">
    <property type="term" value="F:cytokine activity"/>
    <property type="evidence" value="ECO:0007669"/>
    <property type="project" value="TreeGrafter"/>
</dbReference>
<keyword evidence="13" id="KW-1185">Reference proteome</keyword>
<comment type="function">
    <text evidence="10">Ligand for members of the frizzled family of seven transmembrane receptors.</text>
</comment>
<dbReference type="Gene3D" id="3.30.2460.20">
    <property type="match status" value="1"/>
</dbReference>
<keyword evidence="9" id="KW-0449">Lipoprotein</keyword>
<dbReference type="PRINTS" id="PR01349">
    <property type="entry name" value="WNTPROTEIN"/>
</dbReference>
<dbReference type="InterPro" id="IPR005817">
    <property type="entry name" value="Wnt"/>
</dbReference>
<dbReference type="SMART" id="SM00097">
    <property type="entry name" value="WNT1"/>
    <property type="match status" value="1"/>
</dbReference>
<comment type="similarity">
    <text evidence="2 10">Belongs to the Wnt family.</text>
</comment>
<feature type="chain" id="PRO_5041929884" description="Protein Wnt" evidence="11">
    <location>
        <begin position="22"/>
        <end position="317"/>
    </location>
</feature>
<feature type="signal peptide" evidence="11">
    <location>
        <begin position="1"/>
        <end position="21"/>
    </location>
</feature>
<reference evidence="12" key="1">
    <citation type="journal article" date="2023" name="G3 (Bethesda)">
        <title>Whole genome assembly and annotation of the endangered Caribbean coral Acropora cervicornis.</title>
        <authorList>
            <person name="Selwyn J.D."/>
            <person name="Vollmer S.V."/>
        </authorList>
    </citation>
    <scope>NUCLEOTIDE SEQUENCE</scope>
    <source>
        <strain evidence="12">K2</strain>
    </source>
</reference>
<comment type="subcellular location">
    <subcellularLocation>
        <location evidence="1 10">Secreted</location>
        <location evidence="1 10">Extracellular space</location>
        <location evidence="1 10">Extracellular matrix</location>
    </subcellularLocation>
</comment>
<keyword evidence="6 10" id="KW-0879">Wnt signaling pathway</keyword>
<keyword evidence="7" id="KW-1015">Disulfide bond</keyword>
<keyword evidence="3 10" id="KW-0217">Developmental protein</keyword>
<dbReference type="InterPro" id="IPR043158">
    <property type="entry name" value="Wnt_C"/>
</dbReference>
<dbReference type="GO" id="GO:0005615">
    <property type="term" value="C:extracellular space"/>
    <property type="evidence" value="ECO:0007669"/>
    <property type="project" value="TreeGrafter"/>
</dbReference>
<evidence type="ECO:0000256" key="3">
    <source>
        <dbReference type="ARBA" id="ARBA00022473"/>
    </source>
</evidence>
<keyword evidence="5" id="KW-0272">Extracellular matrix</keyword>
<evidence type="ECO:0000256" key="9">
    <source>
        <dbReference type="ARBA" id="ARBA00023288"/>
    </source>
</evidence>
<evidence type="ECO:0000256" key="4">
    <source>
        <dbReference type="ARBA" id="ARBA00022525"/>
    </source>
</evidence>
<evidence type="ECO:0000256" key="8">
    <source>
        <dbReference type="ARBA" id="ARBA00023180"/>
    </source>
</evidence>
<name>A0AAD9V1Y1_ACRCE</name>
<keyword evidence="8" id="KW-0325">Glycoprotein</keyword>
<keyword evidence="11" id="KW-0732">Signal</keyword>
<evidence type="ECO:0000313" key="12">
    <source>
        <dbReference type="EMBL" id="KAK2557750.1"/>
    </source>
</evidence>
<evidence type="ECO:0000256" key="11">
    <source>
        <dbReference type="SAM" id="SignalP"/>
    </source>
</evidence>
<evidence type="ECO:0000256" key="2">
    <source>
        <dbReference type="ARBA" id="ARBA00005683"/>
    </source>
</evidence>
<dbReference type="GO" id="GO:0045165">
    <property type="term" value="P:cell fate commitment"/>
    <property type="evidence" value="ECO:0007669"/>
    <property type="project" value="TreeGrafter"/>
</dbReference>
<evidence type="ECO:0000256" key="1">
    <source>
        <dbReference type="ARBA" id="ARBA00004498"/>
    </source>
</evidence>
<dbReference type="PANTHER" id="PTHR12027:SF101">
    <property type="entry name" value="PROTEIN WNT-4"/>
    <property type="match status" value="1"/>
</dbReference>
<proteinExistence type="inferred from homology"/>
<protein>
    <recommendedName>
        <fullName evidence="10">Protein Wnt</fullName>
    </recommendedName>
</protein>
<evidence type="ECO:0000256" key="6">
    <source>
        <dbReference type="ARBA" id="ARBA00022687"/>
    </source>
</evidence>
<evidence type="ECO:0000256" key="7">
    <source>
        <dbReference type="ARBA" id="ARBA00023157"/>
    </source>
</evidence>
<evidence type="ECO:0000256" key="10">
    <source>
        <dbReference type="RuleBase" id="RU003500"/>
    </source>
</evidence>
<dbReference type="Proteomes" id="UP001249851">
    <property type="component" value="Unassembled WGS sequence"/>
</dbReference>
<dbReference type="GO" id="GO:0060070">
    <property type="term" value="P:canonical Wnt signaling pathway"/>
    <property type="evidence" value="ECO:0007669"/>
    <property type="project" value="TreeGrafter"/>
</dbReference>
<dbReference type="GO" id="GO:0030182">
    <property type="term" value="P:neuron differentiation"/>
    <property type="evidence" value="ECO:0007669"/>
    <property type="project" value="TreeGrafter"/>
</dbReference>
<dbReference type="EMBL" id="JARQWQ010000048">
    <property type="protein sequence ID" value="KAK2557750.1"/>
    <property type="molecule type" value="Genomic_DNA"/>
</dbReference>
<comment type="caution">
    <text evidence="12">The sequence shown here is derived from an EMBL/GenBank/DDBJ whole genome shotgun (WGS) entry which is preliminary data.</text>
</comment>
<dbReference type="PANTHER" id="PTHR12027">
    <property type="entry name" value="WNT RELATED"/>
    <property type="match status" value="1"/>
</dbReference>
<gene>
    <name evidence="12" type="ORF">P5673_020115</name>
</gene>
<dbReference type="GO" id="GO:0005109">
    <property type="term" value="F:frizzled binding"/>
    <property type="evidence" value="ECO:0007669"/>
    <property type="project" value="TreeGrafter"/>
</dbReference>
<dbReference type="AlphaFoldDB" id="A0AAD9V1Y1"/>
<dbReference type="FunFam" id="3.30.2460.20:FF:000001">
    <property type="entry name" value="Wnt homolog"/>
    <property type="match status" value="1"/>
</dbReference>
<dbReference type="Pfam" id="PF00110">
    <property type="entry name" value="wnt"/>
    <property type="match status" value="1"/>
</dbReference>
<organism evidence="12 13">
    <name type="scientific">Acropora cervicornis</name>
    <name type="common">Staghorn coral</name>
    <dbReference type="NCBI Taxonomy" id="6130"/>
    <lineage>
        <taxon>Eukaryota</taxon>
        <taxon>Metazoa</taxon>
        <taxon>Cnidaria</taxon>
        <taxon>Anthozoa</taxon>
        <taxon>Hexacorallia</taxon>
        <taxon>Scleractinia</taxon>
        <taxon>Astrocoeniina</taxon>
        <taxon>Acroporidae</taxon>
        <taxon>Acropora</taxon>
    </lineage>
</organism>
<reference evidence="12" key="2">
    <citation type="journal article" date="2023" name="Science">
        <title>Genomic signatures of disease resistance in endangered staghorn corals.</title>
        <authorList>
            <person name="Vollmer S.V."/>
            <person name="Selwyn J.D."/>
            <person name="Despard B.A."/>
            <person name="Roesel C.L."/>
        </authorList>
    </citation>
    <scope>NUCLEOTIDE SEQUENCE</scope>
    <source>
        <strain evidence="12">K2</strain>
    </source>
</reference>
<accession>A0AAD9V1Y1</accession>
<keyword evidence="4" id="KW-0964">Secreted</keyword>
<sequence>MILFVQVLLVIELAFISPVSLRSSWLSLALMSSANNYITCDEIGNRLNHRQVEVCKKNNIVMNSVKYGASTREAAFVHALSSAGVAFAVTRSCSDGRLGDKCGCDQKYNGKSNRGWEWAGCSEDINFGVTFSKEFVDAREHGRKADPPIVKMNLHNNHAGRLAVKKHMRIQCKCHGMTGSCKVKTCWRSLPDFRRVGDHLKEKFDGATMVQLGVIGSNPVLVPRNDRFKPHTIDDLVYLDNSPDFCDADPNTGSLGTQGRFCNRTSEAMDGCNLMCCNRGYSTRREIRVEQCFCKFHWCCLVRCQKCRRMVEVSVCK</sequence>